<evidence type="ECO:0000256" key="1">
    <source>
        <dbReference type="ARBA" id="ARBA00007150"/>
    </source>
</evidence>
<organism evidence="8 9">
    <name type="scientific">Hypnocyclicus thermotrophus</name>
    <dbReference type="NCBI Taxonomy" id="1627895"/>
    <lineage>
        <taxon>Bacteria</taxon>
        <taxon>Fusobacteriati</taxon>
        <taxon>Fusobacteriota</taxon>
        <taxon>Fusobacteriia</taxon>
        <taxon>Fusobacteriales</taxon>
        <taxon>Fusobacteriaceae</taxon>
        <taxon>Hypnocyclicus</taxon>
    </lineage>
</organism>
<dbReference type="PANTHER" id="PTHR30589">
    <property type="entry name" value="PROLIPOPROTEIN DIACYLGLYCERYL TRANSFERASE"/>
    <property type="match status" value="1"/>
</dbReference>
<accession>A0AA46DX12</accession>
<proteinExistence type="inferred from homology"/>
<evidence type="ECO:0000256" key="7">
    <source>
        <dbReference type="HAMAP-Rule" id="MF_01147"/>
    </source>
</evidence>
<feature type="transmembrane region" description="Helical" evidence="7">
    <location>
        <begin position="109"/>
        <end position="128"/>
    </location>
</feature>
<dbReference type="NCBIfam" id="TIGR00544">
    <property type="entry name" value="lgt"/>
    <property type="match status" value="1"/>
</dbReference>
<evidence type="ECO:0000313" key="8">
    <source>
        <dbReference type="EMBL" id="TDT67424.1"/>
    </source>
</evidence>
<gene>
    <name evidence="7" type="primary">lgt</name>
    <name evidence="8" type="ORF">EV215_1981</name>
</gene>
<protein>
    <recommendedName>
        <fullName evidence="7">Phosphatidylglycerol--prolipoprotein diacylglyceryl transferase</fullName>
        <ecNumber evidence="7">2.5.1.145</ecNumber>
    </recommendedName>
</protein>
<comment type="caution">
    <text evidence="8">The sequence shown here is derived from an EMBL/GenBank/DDBJ whole genome shotgun (WGS) entry which is preliminary data.</text>
</comment>
<dbReference type="AlphaFoldDB" id="A0AA46DX12"/>
<keyword evidence="5 7" id="KW-1133">Transmembrane helix</keyword>
<keyword evidence="2 7" id="KW-1003">Cell membrane</keyword>
<feature type="transmembrane region" description="Helical" evidence="7">
    <location>
        <begin position="13"/>
        <end position="31"/>
    </location>
</feature>
<dbReference type="EC" id="2.5.1.145" evidence="7"/>
<feature type="transmembrane region" description="Helical" evidence="7">
    <location>
        <begin position="230"/>
        <end position="251"/>
    </location>
</feature>
<evidence type="ECO:0000256" key="2">
    <source>
        <dbReference type="ARBA" id="ARBA00022475"/>
    </source>
</evidence>
<dbReference type="GO" id="GO:0005886">
    <property type="term" value="C:plasma membrane"/>
    <property type="evidence" value="ECO:0007669"/>
    <property type="project" value="UniProtKB-SubCell"/>
</dbReference>
<comment type="function">
    <text evidence="7">Catalyzes the transfer of the diacylglyceryl group from phosphatidylglycerol to the sulfhydryl group of the N-terminal cysteine of a prolipoprotein, the first step in the formation of mature lipoproteins.</text>
</comment>
<dbReference type="Proteomes" id="UP000294678">
    <property type="component" value="Unassembled WGS sequence"/>
</dbReference>
<comment type="pathway">
    <text evidence="7">Protein modification; lipoprotein biosynthesis (diacylglyceryl transfer).</text>
</comment>
<evidence type="ECO:0000256" key="3">
    <source>
        <dbReference type="ARBA" id="ARBA00022679"/>
    </source>
</evidence>
<evidence type="ECO:0000313" key="9">
    <source>
        <dbReference type="Proteomes" id="UP000294678"/>
    </source>
</evidence>
<dbReference type="InterPro" id="IPR001640">
    <property type="entry name" value="Lgt"/>
</dbReference>
<dbReference type="GO" id="GO:0008961">
    <property type="term" value="F:phosphatidylglycerol-prolipoprotein diacylglyceryl transferase activity"/>
    <property type="evidence" value="ECO:0007669"/>
    <property type="project" value="UniProtKB-UniRule"/>
</dbReference>
<feature type="transmembrane region" description="Helical" evidence="7">
    <location>
        <begin position="81"/>
        <end position="102"/>
    </location>
</feature>
<feature type="transmembrane region" description="Helical" evidence="7">
    <location>
        <begin position="52"/>
        <end position="69"/>
    </location>
</feature>
<dbReference type="PANTHER" id="PTHR30589:SF0">
    <property type="entry name" value="PHOSPHATIDYLGLYCEROL--PROLIPOPROTEIN DIACYLGLYCERYL TRANSFERASE"/>
    <property type="match status" value="1"/>
</dbReference>
<sequence>MNPVFLRLGPLEIRYYGLMYALSFIIGLKLAKISAKEKNISEEFIEKYVMNAIIAGLIGGRLYYVIFNYKYYFKYPLEIPAVWHGGMAIHGAIIFGFLWSIVFAKLHKVNFWIFTDIASPLLILGQAIGRFGNFMNGEIHGVPTFTPLRIIFSIKPKFYEWYNYYNSLSLSEQMNYKEIVPWGIVFPNNSPAGMEFPNTAVHPAMLYELVLNFLAFLSLWFFFKKKNYKPGVLTGIYIIEYSLIRIFVSFFRAEDLMFFDFRAPHVISFILIIFATILIITKSKKIK</sequence>
<dbReference type="Pfam" id="PF01790">
    <property type="entry name" value="LGT"/>
    <property type="match status" value="1"/>
</dbReference>
<feature type="transmembrane region" description="Helical" evidence="7">
    <location>
        <begin position="204"/>
        <end position="223"/>
    </location>
</feature>
<feature type="transmembrane region" description="Helical" evidence="7">
    <location>
        <begin position="263"/>
        <end position="281"/>
    </location>
</feature>
<keyword evidence="6 7" id="KW-0472">Membrane</keyword>
<feature type="binding site" evidence="7">
    <location>
        <position position="130"/>
    </location>
    <ligand>
        <name>a 1,2-diacyl-sn-glycero-3-phospho-(1'-sn-glycerol)</name>
        <dbReference type="ChEBI" id="CHEBI:64716"/>
    </ligand>
</feature>
<comment type="subcellular location">
    <subcellularLocation>
        <location evidence="7">Cell membrane</location>
        <topology evidence="7">Multi-pass membrane protein</topology>
    </subcellularLocation>
</comment>
<keyword evidence="3 7" id="KW-0808">Transferase</keyword>
<dbReference type="GO" id="GO:0042158">
    <property type="term" value="P:lipoprotein biosynthetic process"/>
    <property type="evidence" value="ECO:0007669"/>
    <property type="project" value="UniProtKB-UniRule"/>
</dbReference>
<evidence type="ECO:0000256" key="4">
    <source>
        <dbReference type="ARBA" id="ARBA00022692"/>
    </source>
</evidence>
<dbReference type="PROSITE" id="PS01311">
    <property type="entry name" value="LGT"/>
    <property type="match status" value="1"/>
</dbReference>
<dbReference type="EMBL" id="SOBG01000010">
    <property type="protein sequence ID" value="TDT67424.1"/>
    <property type="molecule type" value="Genomic_DNA"/>
</dbReference>
<reference evidence="8 9" key="1">
    <citation type="submission" date="2019-03" db="EMBL/GenBank/DDBJ databases">
        <title>Genomic Encyclopedia of Type Strains, Phase IV (KMG-IV): sequencing the most valuable type-strain genomes for metagenomic binning, comparative biology and taxonomic classification.</title>
        <authorList>
            <person name="Goeker M."/>
        </authorList>
    </citation>
    <scope>NUCLEOTIDE SEQUENCE [LARGE SCALE GENOMIC DNA]</scope>
    <source>
        <strain evidence="8 9">DSM 100055</strain>
    </source>
</reference>
<evidence type="ECO:0000256" key="5">
    <source>
        <dbReference type="ARBA" id="ARBA00022989"/>
    </source>
</evidence>
<dbReference type="HAMAP" id="MF_01147">
    <property type="entry name" value="Lgt"/>
    <property type="match status" value="1"/>
</dbReference>
<evidence type="ECO:0000256" key="6">
    <source>
        <dbReference type="ARBA" id="ARBA00023136"/>
    </source>
</evidence>
<keyword evidence="9" id="KW-1185">Reference proteome</keyword>
<keyword evidence="4 7" id="KW-0812">Transmembrane</keyword>
<comment type="catalytic activity">
    <reaction evidence="7">
        <text>L-cysteinyl-[prolipoprotein] + a 1,2-diacyl-sn-glycero-3-phospho-(1'-sn-glycerol) = an S-1,2-diacyl-sn-glyceryl-L-cysteinyl-[prolipoprotein] + sn-glycerol 1-phosphate + H(+)</text>
        <dbReference type="Rhea" id="RHEA:56712"/>
        <dbReference type="Rhea" id="RHEA-COMP:14679"/>
        <dbReference type="Rhea" id="RHEA-COMP:14680"/>
        <dbReference type="ChEBI" id="CHEBI:15378"/>
        <dbReference type="ChEBI" id="CHEBI:29950"/>
        <dbReference type="ChEBI" id="CHEBI:57685"/>
        <dbReference type="ChEBI" id="CHEBI:64716"/>
        <dbReference type="ChEBI" id="CHEBI:140658"/>
        <dbReference type="EC" id="2.5.1.145"/>
    </reaction>
</comment>
<name>A0AA46DX12_9FUSO</name>
<comment type="similarity">
    <text evidence="1 7">Belongs to the Lgt family.</text>
</comment>